<sequence>MHGWLRVTRPTGILTVMEQEPKDTDVKMNDDGELLYFDGKDWVPYLDVEVDGGTPGHLVRGDNDQ</sequence>
<evidence type="ECO:0000313" key="2">
    <source>
        <dbReference type="Proteomes" id="UP001499895"/>
    </source>
</evidence>
<comment type="caution">
    <text evidence="1">The sequence shown here is derived from an EMBL/GenBank/DDBJ whole genome shotgun (WGS) entry which is preliminary data.</text>
</comment>
<accession>A0ABN0ZBX4</accession>
<dbReference type="EMBL" id="BAAAHB010000001">
    <property type="protein sequence ID" value="GAA0442872.1"/>
    <property type="molecule type" value="Genomic_DNA"/>
</dbReference>
<name>A0ABN0ZBX4_9ACTN</name>
<reference evidence="1 2" key="1">
    <citation type="journal article" date="2019" name="Int. J. Syst. Evol. Microbiol.">
        <title>The Global Catalogue of Microorganisms (GCM) 10K type strain sequencing project: providing services to taxonomists for standard genome sequencing and annotation.</title>
        <authorList>
            <consortium name="The Broad Institute Genomics Platform"/>
            <consortium name="The Broad Institute Genome Sequencing Center for Infectious Disease"/>
            <person name="Wu L."/>
            <person name="Ma J."/>
        </authorList>
    </citation>
    <scope>NUCLEOTIDE SEQUENCE [LARGE SCALE GENOMIC DNA]</scope>
    <source>
        <strain evidence="1 2">JCM 10649</strain>
    </source>
</reference>
<evidence type="ECO:0000313" key="1">
    <source>
        <dbReference type="EMBL" id="GAA0442872.1"/>
    </source>
</evidence>
<dbReference type="Proteomes" id="UP001499895">
    <property type="component" value="Unassembled WGS sequence"/>
</dbReference>
<proteinExistence type="predicted"/>
<organism evidence="1 2">
    <name type="scientific">Streptomyces stramineus</name>
    <dbReference type="NCBI Taxonomy" id="173861"/>
    <lineage>
        <taxon>Bacteria</taxon>
        <taxon>Bacillati</taxon>
        <taxon>Actinomycetota</taxon>
        <taxon>Actinomycetes</taxon>
        <taxon>Kitasatosporales</taxon>
        <taxon>Streptomycetaceae</taxon>
        <taxon>Streptomyces</taxon>
    </lineage>
</organism>
<keyword evidence="2" id="KW-1185">Reference proteome</keyword>
<protein>
    <submittedName>
        <fullName evidence="1">Uncharacterized protein</fullName>
    </submittedName>
</protein>
<gene>
    <name evidence="1" type="ORF">GCM10009544_02050</name>
</gene>